<evidence type="ECO:0000313" key="6">
    <source>
        <dbReference type="EMBL" id="KAG9331078.1"/>
    </source>
</evidence>
<dbReference type="PANTHER" id="PTHR20859">
    <property type="entry name" value="INTERFERON/INTERLEUKIN RECEPTOR"/>
    <property type="match status" value="1"/>
</dbReference>
<dbReference type="SUPFAM" id="SSF49265">
    <property type="entry name" value="Fibronectin type III"/>
    <property type="match status" value="2"/>
</dbReference>
<sequence length="304" mass="33812">MATDLGPLTLLPLLYLCLGVCCALPAPINVSIVSFNLEHRLLWCPAPSTPPHTLYRVHCLHLRTHCVTFFSPSSASPPHHSEVTWKPILWCSKVDMGTLSCDLTDSFRESSSFYMARVQAFGLDHESNWTLSSPFNPMLDTVLGPPGVMVEGCGSCLRLQLSPPTGRGLQHISSPHLLSEFTCWVRKSGENAQFSLRVSSEEILVDYLQPGVEYCVTASVTSSMPSQVQLHHTAVPDPLSMVSVLPLESTNCRTYPCTPLYPQKEQQQKEEEEEEGYSHVVWEPDPEPCNDPLQPSQRPLLVEK</sequence>
<dbReference type="InterPro" id="IPR003961">
    <property type="entry name" value="FN3_dom"/>
</dbReference>
<feature type="region of interest" description="Disordered" evidence="1">
    <location>
        <begin position="263"/>
        <end position="304"/>
    </location>
</feature>
<evidence type="ECO:0000313" key="7">
    <source>
        <dbReference type="Proteomes" id="UP000824540"/>
    </source>
</evidence>
<gene>
    <name evidence="6" type="ORF">JZ751_020276</name>
    <name evidence="5" type="ORF">JZ751_030018</name>
</gene>
<dbReference type="InterPro" id="IPR015373">
    <property type="entry name" value="Interferon/interleukin_rcp_dom"/>
</dbReference>
<keyword evidence="7" id="KW-1185">Reference proteome</keyword>
<dbReference type="Gene3D" id="2.60.40.10">
    <property type="entry name" value="Immunoglobulins"/>
    <property type="match status" value="1"/>
</dbReference>
<dbReference type="GO" id="GO:0004896">
    <property type="term" value="F:cytokine receptor activity"/>
    <property type="evidence" value="ECO:0007669"/>
    <property type="project" value="TreeGrafter"/>
</dbReference>
<evidence type="ECO:0000259" key="4">
    <source>
        <dbReference type="Pfam" id="PF09294"/>
    </source>
</evidence>
<accession>A0A8T2MUN2</accession>
<reference evidence="5" key="1">
    <citation type="thesis" date="2021" institute="BYU ScholarsArchive" country="Provo, UT, USA">
        <title>Applications of and Algorithms for Genome Assembly and Genomic Analyses with an Emphasis on Marine Teleosts.</title>
        <authorList>
            <person name="Pickett B.D."/>
        </authorList>
    </citation>
    <scope>NUCLEOTIDE SEQUENCE</scope>
    <source>
        <strain evidence="5">HI-2016</strain>
    </source>
</reference>
<dbReference type="PANTHER" id="PTHR20859:SF53">
    <property type="entry name" value="INTERLEUKIN-22 RECEPTOR SUBUNIT ALPHA-1"/>
    <property type="match status" value="1"/>
</dbReference>
<feature type="domain" description="Fibronectin type-III" evidence="3">
    <location>
        <begin position="11"/>
        <end position="129"/>
    </location>
</feature>
<dbReference type="Pfam" id="PF01108">
    <property type="entry name" value="Tissue_fac"/>
    <property type="match status" value="1"/>
</dbReference>
<feature type="signal peptide" evidence="2">
    <location>
        <begin position="1"/>
        <end position="23"/>
    </location>
</feature>
<evidence type="ECO:0000256" key="1">
    <source>
        <dbReference type="SAM" id="MobiDB-lite"/>
    </source>
</evidence>
<dbReference type="GO" id="GO:0005886">
    <property type="term" value="C:plasma membrane"/>
    <property type="evidence" value="ECO:0007669"/>
    <property type="project" value="TreeGrafter"/>
</dbReference>
<dbReference type="EMBL" id="JAFBMS010000389">
    <property type="protein sequence ID" value="KAG9331078.1"/>
    <property type="molecule type" value="Genomic_DNA"/>
</dbReference>
<dbReference type="InterPro" id="IPR013783">
    <property type="entry name" value="Ig-like_fold"/>
</dbReference>
<feature type="domain" description="Interferon/interleukin receptor" evidence="4">
    <location>
        <begin position="141"/>
        <end position="226"/>
    </location>
</feature>
<feature type="chain" id="PRO_5036275766" description="Fibronectin type-III domain-containing protein" evidence="2">
    <location>
        <begin position="24"/>
        <end position="304"/>
    </location>
</feature>
<name>A0A8T2MUN2_9TELE</name>
<evidence type="ECO:0000256" key="2">
    <source>
        <dbReference type="SAM" id="SignalP"/>
    </source>
</evidence>
<dbReference type="InterPro" id="IPR050650">
    <property type="entry name" value="Type-II_Cytokine-TF_Rcpt"/>
</dbReference>
<evidence type="ECO:0000259" key="3">
    <source>
        <dbReference type="Pfam" id="PF01108"/>
    </source>
</evidence>
<dbReference type="Pfam" id="PF09294">
    <property type="entry name" value="Interfer-bind"/>
    <property type="match status" value="1"/>
</dbReference>
<organism evidence="5 7">
    <name type="scientific">Albula glossodonta</name>
    <name type="common">roundjaw bonefish</name>
    <dbReference type="NCBI Taxonomy" id="121402"/>
    <lineage>
        <taxon>Eukaryota</taxon>
        <taxon>Metazoa</taxon>
        <taxon>Chordata</taxon>
        <taxon>Craniata</taxon>
        <taxon>Vertebrata</taxon>
        <taxon>Euteleostomi</taxon>
        <taxon>Actinopterygii</taxon>
        <taxon>Neopterygii</taxon>
        <taxon>Teleostei</taxon>
        <taxon>Albuliformes</taxon>
        <taxon>Albulidae</taxon>
        <taxon>Albula</taxon>
    </lineage>
</organism>
<evidence type="ECO:0008006" key="8">
    <source>
        <dbReference type="Google" id="ProtNLM"/>
    </source>
</evidence>
<protein>
    <recommendedName>
        <fullName evidence="8">Fibronectin type-III domain-containing protein</fullName>
    </recommendedName>
</protein>
<evidence type="ECO:0000313" key="5">
    <source>
        <dbReference type="EMBL" id="KAG9329701.1"/>
    </source>
</evidence>
<dbReference type="InterPro" id="IPR036116">
    <property type="entry name" value="FN3_sf"/>
</dbReference>
<dbReference type="AlphaFoldDB" id="A0A8T2MUN2"/>
<proteinExistence type="predicted"/>
<dbReference type="Proteomes" id="UP000824540">
    <property type="component" value="Unassembled WGS sequence"/>
</dbReference>
<comment type="caution">
    <text evidence="5">The sequence shown here is derived from an EMBL/GenBank/DDBJ whole genome shotgun (WGS) entry which is preliminary data.</text>
</comment>
<keyword evidence="2" id="KW-0732">Signal</keyword>
<dbReference type="OrthoDB" id="10031784at2759"/>
<dbReference type="EMBL" id="JAFBMS010000988">
    <property type="protein sequence ID" value="KAG9329701.1"/>
    <property type="molecule type" value="Genomic_DNA"/>
</dbReference>